<evidence type="ECO:0000256" key="1">
    <source>
        <dbReference type="SAM" id="Phobius"/>
    </source>
</evidence>
<accession>A0AA40SPV5</accession>
<dbReference type="InterPro" id="IPR032364">
    <property type="entry name" value="GramPos_pilinD1_N"/>
</dbReference>
<name>A0AA40SPV5_9MICO</name>
<dbReference type="EMBL" id="JACIFH010000001">
    <property type="protein sequence ID" value="MBB4140141.1"/>
    <property type="molecule type" value="Genomic_DNA"/>
</dbReference>
<dbReference type="InterPro" id="IPR013783">
    <property type="entry name" value="Ig-like_fold"/>
</dbReference>
<dbReference type="NCBIfam" id="TIGR01167">
    <property type="entry name" value="LPXTG_anchor"/>
    <property type="match status" value="1"/>
</dbReference>
<evidence type="ECO:0000313" key="4">
    <source>
        <dbReference type="Proteomes" id="UP000549113"/>
    </source>
</evidence>
<sequence>MTTHRRRPHPAATALPASLIRTPLAALVAVVLSVLAVLGGALPSQAASDPDAVVTMIEIHKFSQPHVLGALASGLPQDTSGLTPVSGATFTATRVPGIDPTTSAGQARAAALTAATATALTSGANAAARATTDRAGNATLGGLAVGVYLVTEVATPAGFVPAVPFVVVLPLTDPEAGDRWLSTVHVYPKNAQAGVVLEVSDRDAVTLGDVVGWVSRSGIPNLRDLDGYRVVQKIDPRLALVDAGTSATVVIDCGATTRALCPQLTEGTHYTRVYDANTRTLTVEFTAAGLELLARAVAGSADARVVVTYATTVLAEGEIRNEAVLYASSAAMQGGEGAPAPVSDTAMTKWGPLAIIVHERGKPETLIPGAVFRLYLSAEDARAGRNPIVVGGVSEWSTDAQGRIDIPGLRWSGFVDGLDREATDALYRYYYAMPVSFPAGYTGVKSPLQAVVDSATEAQVLVVELWRASTSSLPVTGGQLSMGLVLAGAGMVGAGIVFVTRRRRRSASDEGA</sequence>
<dbReference type="NCBIfam" id="NF033902">
    <property type="entry name" value="iso_D2_wall_anc"/>
    <property type="match status" value="1"/>
</dbReference>
<protein>
    <submittedName>
        <fullName evidence="3">LPXTG-motif cell wall-anchored protein</fullName>
    </submittedName>
</protein>
<reference evidence="3 4" key="1">
    <citation type="submission" date="2020-08" db="EMBL/GenBank/DDBJ databases">
        <title>Sequencing the genomes of 1000 actinobacteria strains.</title>
        <authorList>
            <person name="Klenk H.-P."/>
        </authorList>
    </citation>
    <scope>NUCLEOTIDE SEQUENCE [LARGE SCALE GENOMIC DNA]</scope>
    <source>
        <strain evidence="3 4">DSM 19600</strain>
    </source>
</reference>
<dbReference type="RefSeq" id="WP_183499718.1">
    <property type="nucleotide sequence ID" value="NZ_BAABCO010000002.1"/>
</dbReference>
<comment type="caution">
    <text evidence="3">The sequence shown here is derived from an EMBL/GenBank/DDBJ whole genome shotgun (WGS) entry which is preliminary data.</text>
</comment>
<dbReference type="Pfam" id="PF16555">
    <property type="entry name" value="GramPos_pilinD1"/>
    <property type="match status" value="1"/>
</dbReference>
<keyword evidence="4" id="KW-1185">Reference proteome</keyword>
<feature type="transmembrane region" description="Helical" evidence="1">
    <location>
        <begin position="480"/>
        <end position="499"/>
    </location>
</feature>
<dbReference type="Gene3D" id="2.60.40.740">
    <property type="match status" value="1"/>
</dbReference>
<feature type="domain" description="Gram-positive pilin subunit D1 N-terminal" evidence="2">
    <location>
        <begin position="81"/>
        <end position="190"/>
    </location>
</feature>
<dbReference type="GO" id="GO:0005975">
    <property type="term" value="P:carbohydrate metabolic process"/>
    <property type="evidence" value="ECO:0007669"/>
    <property type="project" value="UniProtKB-ARBA"/>
</dbReference>
<gene>
    <name evidence="3" type="ORF">BKA10_001935</name>
</gene>
<dbReference type="Proteomes" id="UP000549113">
    <property type="component" value="Unassembled WGS sequence"/>
</dbReference>
<organism evidence="3 4">
    <name type="scientific">Microbacterium invictum</name>
    <dbReference type="NCBI Taxonomy" id="515415"/>
    <lineage>
        <taxon>Bacteria</taxon>
        <taxon>Bacillati</taxon>
        <taxon>Actinomycetota</taxon>
        <taxon>Actinomycetes</taxon>
        <taxon>Micrococcales</taxon>
        <taxon>Microbacteriaceae</taxon>
        <taxon>Microbacterium</taxon>
    </lineage>
</organism>
<keyword evidence="1" id="KW-0472">Membrane</keyword>
<keyword evidence="1" id="KW-0812">Transmembrane</keyword>
<keyword evidence="1" id="KW-1133">Transmembrane helix</keyword>
<dbReference type="InterPro" id="IPR048052">
    <property type="entry name" value="FM1-like"/>
</dbReference>
<dbReference type="Gene3D" id="2.60.40.10">
    <property type="entry name" value="Immunoglobulins"/>
    <property type="match status" value="2"/>
</dbReference>
<evidence type="ECO:0000259" key="2">
    <source>
        <dbReference type="Pfam" id="PF16555"/>
    </source>
</evidence>
<evidence type="ECO:0000313" key="3">
    <source>
        <dbReference type="EMBL" id="MBB4140141.1"/>
    </source>
</evidence>
<proteinExistence type="predicted"/>
<dbReference type="AlphaFoldDB" id="A0AA40SPV5"/>